<name>A0A9Q9MNA8_9XANT</name>
<dbReference type="AlphaFoldDB" id="A0A9Q9MNA8"/>
<dbReference type="InterPro" id="IPR036380">
    <property type="entry name" value="Isochorismatase-like_sf"/>
</dbReference>
<proteinExistence type="predicted"/>
<gene>
    <name evidence="2" type="ORF">M0D43_14050</name>
</gene>
<sequence length="123" mass="13126">MVIAKQHVNAFRETPLAQQLQQHSVAGMAVVGAMSRMCVDACLRARCRRPGRYGDGAARCLRHDGPGFRRQQGAGGPCADDDDDGVSVRPCGGAIYTGVSAASVRQRRACGDGCQWRRPIAAQ</sequence>
<protein>
    <submittedName>
        <fullName evidence="2">Isochorismatase family protein</fullName>
    </submittedName>
</protein>
<reference evidence="2" key="1">
    <citation type="submission" date="2022-04" db="EMBL/GenBank/DDBJ databases">
        <title>Xanthomonas prunicola pv. tritici, a pathogen causing a previously unreported foliar disease of wheat.</title>
        <authorList>
            <person name="Clavijo F."/>
            <person name="Curland R.D."/>
            <person name="Dill-Macky R."/>
            <person name="Pereyra S."/>
            <person name="Roman-Reyna V."/>
            <person name="Siri M.I."/>
        </authorList>
    </citation>
    <scope>NUCLEOTIDE SEQUENCE</scope>
    <source>
        <strain evidence="2">CIX249</strain>
    </source>
</reference>
<dbReference type="Gene3D" id="3.40.50.850">
    <property type="entry name" value="Isochorismatase-like"/>
    <property type="match status" value="1"/>
</dbReference>
<dbReference type="EMBL" id="CP096142">
    <property type="protein sequence ID" value="UXA64092.1"/>
    <property type="molecule type" value="Genomic_DNA"/>
</dbReference>
<evidence type="ECO:0000256" key="1">
    <source>
        <dbReference type="SAM" id="MobiDB-lite"/>
    </source>
</evidence>
<dbReference type="Proteomes" id="UP001058381">
    <property type="component" value="Chromosome"/>
</dbReference>
<feature type="region of interest" description="Disordered" evidence="1">
    <location>
        <begin position="62"/>
        <end position="83"/>
    </location>
</feature>
<organism evidence="2 3">
    <name type="scientific">Xanthomonas prunicola</name>
    <dbReference type="NCBI Taxonomy" id="2053930"/>
    <lineage>
        <taxon>Bacteria</taxon>
        <taxon>Pseudomonadati</taxon>
        <taxon>Pseudomonadota</taxon>
        <taxon>Gammaproteobacteria</taxon>
        <taxon>Lysobacterales</taxon>
        <taxon>Lysobacteraceae</taxon>
        <taxon>Xanthomonas</taxon>
    </lineage>
</organism>
<evidence type="ECO:0000313" key="3">
    <source>
        <dbReference type="Proteomes" id="UP001058381"/>
    </source>
</evidence>
<dbReference type="RefSeq" id="WP_260807275.1">
    <property type="nucleotide sequence ID" value="NZ_CP096138.1"/>
</dbReference>
<dbReference type="SUPFAM" id="SSF52499">
    <property type="entry name" value="Isochorismatase-like hydrolases"/>
    <property type="match status" value="1"/>
</dbReference>
<evidence type="ECO:0000313" key="2">
    <source>
        <dbReference type="EMBL" id="UXA64092.1"/>
    </source>
</evidence>
<dbReference type="GeneID" id="75152498"/>
<accession>A0A9Q9MNA8</accession>